<comment type="pathway">
    <text evidence="3 11">Porphyrin-containing compound metabolism; protoheme biosynthesis.</text>
</comment>
<dbReference type="SUPFAM" id="SSF54373">
    <property type="entry name" value="FAD-linked reductases, C-terminal domain"/>
    <property type="match status" value="1"/>
</dbReference>
<comment type="cofactor">
    <cofactor evidence="2 11">
        <name>FAD</name>
        <dbReference type="ChEBI" id="CHEBI:57692"/>
    </cofactor>
</comment>
<dbReference type="AlphaFoldDB" id="A0A1H6TCS6"/>
<evidence type="ECO:0000313" key="13">
    <source>
        <dbReference type="EMBL" id="SEI77903.1"/>
    </source>
</evidence>
<dbReference type="RefSeq" id="WP_091634723.1">
    <property type="nucleotide sequence ID" value="NZ_FNYW01000019.1"/>
</dbReference>
<dbReference type="PANTHER" id="PTHR42923">
    <property type="entry name" value="PROTOPORPHYRINOGEN OXIDASE"/>
    <property type="match status" value="1"/>
</dbReference>
<dbReference type="Gene3D" id="1.10.3110.10">
    <property type="entry name" value="protoporphyrinogen ix oxidase, domain 3"/>
    <property type="match status" value="1"/>
</dbReference>
<dbReference type="EMBL" id="FNYW01000019">
    <property type="protein sequence ID" value="SEI77903.1"/>
    <property type="molecule type" value="Genomic_DNA"/>
</dbReference>
<dbReference type="Pfam" id="PF01593">
    <property type="entry name" value="Amino_oxidase"/>
    <property type="match status" value="1"/>
</dbReference>
<dbReference type="NCBIfam" id="TIGR00562">
    <property type="entry name" value="proto_IX_ox"/>
    <property type="match status" value="1"/>
</dbReference>
<dbReference type="SUPFAM" id="SSF51905">
    <property type="entry name" value="FAD/NAD(P)-binding domain"/>
    <property type="match status" value="1"/>
</dbReference>
<dbReference type="STRING" id="1130080.SAMN04488113_11920"/>
<comment type="function">
    <text evidence="11">Involved in coproporphyrin-dependent heme b biosynthesis. Catalyzes the oxidation of coproporphyrinogen III to coproporphyrin III.</text>
</comment>
<evidence type="ECO:0000256" key="2">
    <source>
        <dbReference type="ARBA" id="ARBA00001974"/>
    </source>
</evidence>
<dbReference type="UniPathway" id="UPA00252"/>
<reference evidence="14" key="1">
    <citation type="submission" date="2016-10" db="EMBL/GenBank/DDBJ databases">
        <authorList>
            <person name="Varghese N."/>
            <person name="Submissions S."/>
        </authorList>
    </citation>
    <scope>NUCLEOTIDE SEQUENCE [LARGE SCALE GENOMIC DNA]</scope>
    <source>
        <strain evidence="14">DSM 25751</strain>
    </source>
</reference>
<dbReference type="InterPro" id="IPR004572">
    <property type="entry name" value="Protoporphyrinogen_oxidase"/>
</dbReference>
<keyword evidence="9 11" id="KW-0560">Oxidoreductase</keyword>
<evidence type="ECO:0000256" key="10">
    <source>
        <dbReference type="ARBA" id="ARBA00023133"/>
    </source>
</evidence>
<dbReference type="GO" id="GO:0006783">
    <property type="term" value="P:heme biosynthetic process"/>
    <property type="evidence" value="ECO:0007669"/>
    <property type="project" value="UniProtKB-UniRule"/>
</dbReference>
<dbReference type="PANTHER" id="PTHR42923:SF3">
    <property type="entry name" value="PROTOPORPHYRINOGEN OXIDASE"/>
    <property type="match status" value="1"/>
</dbReference>
<keyword evidence="10 11" id="KW-0350">Heme biosynthesis</keyword>
<protein>
    <recommendedName>
        <fullName evidence="6 11">Coproporphyrinogen III oxidase</fullName>
        <ecNumber evidence="5 11">1.3.3.15</ecNumber>
    </recommendedName>
</protein>
<evidence type="ECO:0000256" key="3">
    <source>
        <dbReference type="ARBA" id="ARBA00004744"/>
    </source>
</evidence>
<dbReference type="EC" id="1.3.3.15" evidence="5 11"/>
<proteinExistence type="inferred from homology"/>
<dbReference type="OrthoDB" id="9805195at2"/>
<dbReference type="GO" id="GO:0005737">
    <property type="term" value="C:cytoplasm"/>
    <property type="evidence" value="ECO:0007669"/>
    <property type="project" value="UniProtKB-SubCell"/>
</dbReference>
<comment type="catalytic activity">
    <reaction evidence="1">
        <text>coproporphyrinogen III + 3 O2 = coproporphyrin III + 3 H2O2</text>
        <dbReference type="Rhea" id="RHEA:43436"/>
        <dbReference type="ChEBI" id="CHEBI:15379"/>
        <dbReference type="ChEBI" id="CHEBI:16240"/>
        <dbReference type="ChEBI" id="CHEBI:57309"/>
        <dbReference type="ChEBI" id="CHEBI:131725"/>
        <dbReference type="EC" id="1.3.3.15"/>
    </reaction>
    <physiologicalReaction direction="left-to-right" evidence="1">
        <dbReference type="Rhea" id="RHEA:43437"/>
    </physiologicalReaction>
</comment>
<name>A0A1H6TCS6_9LACT</name>
<keyword evidence="7 11" id="KW-0285">Flavoprotein</keyword>
<evidence type="ECO:0000256" key="6">
    <source>
        <dbReference type="ARBA" id="ARBA00019046"/>
    </source>
</evidence>
<dbReference type="Gene3D" id="3.90.660.20">
    <property type="entry name" value="Protoporphyrinogen oxidase, mitochondrial, domain 2"/>
    <property type="match status" value="1"/>
</dbReference>
<sequence>MEKNKRRIAIIGSGITGLTIAYRLQKEIDKKKLPIEIVVLESSIRSGGKIYTMKFGEGFIDLGAESIDTRLPEAMELIEELNLMDKVEYSQNGKQDVYAFNKLYNFNCPTYKGIPVKRTDIWRYDLLSFQGKLAFLKNTYFSGTESKKELTTKEYMSQRIGEEMAEYGAEPYFSKIYTSDIDEIGIYGFNEPLVNLESVHGTWSKVLENHPEIWDGDGMYATFKEGLEVLTNELAKRIEPSIRFAKQVTEIKQSINNTYLLDVNKKEQLRVDSVVVVTDTDVYKDLFKGIEINKYFNDIKMGSVGFLLFSFPKGSIKNPPKGNGVLSVRRNNSYIQSVVWLNKKWNHFKDKDEELLGIYFGRSGDGVMMSLSNKQIEKEILNDISDMLGVNASPSYKIIKRWPNAIPQFSLMHEENRKDLFEFLDEKYPGLYLAGNGINGFGINNCIAQANKVSSQAIEYIETTL</sequence>
<gene>
    <name evidence="13" type="ORF">SAMN04488113_11920</name>
</gene>
<organism evidence="13 14">
    <name type="scientific">Alkalibacterium gilvum</name>
    <dbReference type="NCBI Taxonomy" id="1130080"/>
    <lineage>
        <taxon>Bacteria</taxon>
        <taxon>Bacillati</taxon>
        <taxon>Bacillota</taxon>
        <taxon>Bacilli</taxon>
        <taxon>Lactobacillales</taxon>
        <taxon>Carnobacteriaceae</taxon>
        <taxon>Alkalibacterium</taxon>
    </lineage>
</organism>
<feature type="domain" description="Amine oxidase" evidence="12">
    <location>
        <begin position="15"/>
        <end position="454"/>
    </location>
</feature>
<dbReference type="InterPro" id="IPR002937">
    <property type="entry name" value="Amino_oxidase"/>
</dbReference>
<evidence type="ECO:0000313" key="14">
    <source>
        <dbReference type="Proteomes" id="UP000198564"/>
    </source>
</evidence>
<comment type="similarity">
    <text evidence="4 11">Belongs to the protoporphyrinogen/coproporphyrinogen oxidase family. Coproporphyrinogen III oxidase subfamily.</text>
</comment>
<dbReference type="GO" id="GO:0004729">
    <property type="term" value="F:oxygen-dependent protoporphyrinogen oxidase activity"/>
    <property type="evidence" value="ECO:0007669"/>
    <property type="project" value="UniProtKB-UniRule"/>
</dbReference>
<evidence type="ECO:0000259" key="12">
    <source>
        <dbReference type="Pfam" id="PF01593"/>
    </source>
</evidence>
<evidence type="ECO:0000256" key="9">
    <source>
        <dbReference type="ARBA" id="ARBA00023002"/>
    </source>
</evidence>
<evidence type="ECO:0000256" key="1">
    <source>
        <dbReference type="ARBA" id="ARBA00001755"/>
    </source>
</evidence>
<evidence type="ECO:0000256" key="8">
    <source>
        <dbReference type="ARBA" id="ARBA00022827"/>
    </source>
</evidence>
<comment type="subcellular location">
    <subcellularLocation>
        <location evidence="11">Cytoplasm</location>
    </subcellularLocation>
</comment>
<evidence type="ECO:0000256" key="4">
    <source>
        <dbReference type="ARBA" id="ARBA00008310"/>
    </source>
</evidence>
<dbReference type="Proteomes" id="UP000198564">
    <property type="component" value="Unassembled WGS sequence"/>
</dbReference>
<evidence type="ECO:0000256" key="5">
    <source>
        <dbReference type="ARBA" id="ARBA00012402"/>
    </source>
</evidence>
<dbReference type="Gene3D" id="3.50.50.60">
    <property type="entry name" value="FAD/NAD(P)-binding domain"/>
    <property type="match status" value="1"/>
</dbReference>
<evidence type="ECO:0000256" key="7">
    <source>
        <dbReference type="ARBA" id="ARBA00022630"/>
    </source>
</evidence>
<accession>A0A1H6TCS6</accession>
<evidence type="ECO:0000256" key="11">
    <source>
        <dbReference type="RuleBase" id="RU364052"/>
    </source>
</evidence>
<keyword evidence="14" id="KW-1185">Reference proteome</keyword>
<keyword evidence="11" id="KW-0963">Cytoplasm</keyword>
<dbReference type="InterPro" id="IPR036188">
    <property type="entry name" value="FAD/NAD-bd_sf"/>
</dbReference>
<keyword evidence="8 11" id="KW-0274">FAD</keyword>
<dbReference type="InterPro" id="IPR050464">
    <property type="entry name" value="Zeta_carotene_desat/Oxidored"/>
</dbReference>